<reference evidence="4" key="2">
    <citation type="submission" date="2020-09" db="EMBL/GenBank/DDBJ databases">
        <authorList>
            <person name="Sun Q."/>
            <person name="Zhou Y."/>
        </authorList>
    </citation>
    <scope>NUCLEOTIDE SEQUENCE</scope>
    <source>
        <strain evidence="4">CGMCC 1.10998</strain>
    </source>
</reference>
<evidence type="ECO:0008006" key="6">
    <source>
        <dbReference type="Google" id="ProtNLM"/>
    </source>
</evidence>
<evidence type="ECO:0000313" key="5">
    <source>
        <dbReference type="Proteomes" id="UP000637423"/>
    </source>
</evidence>
<protein>
    <recommendedName>
        <fullName evidence="6">Ankyrin repeat domain-containing protein</fullName>
    </recommendedName>
</protein>
<evidence type="ECO:0000256" key="3">
    <source>
        <dbReference type="PROSITE-ProRule" id="PRU00023"/>
    </source>
</evidence>
<dbReference type="InterPro" id="IPR002110">
    <property type="entry name" value="Ankyrin_rpt"/>
</dbReference>
<dbReference type="AlphaFoldDB" id="A0A916UXE0"/>
<dbReference type="PROSITE" id="PS50088">
    <property type="entry name" value="ANK_REPEAT"/>
    <property type="match status" value="3"/>
</dbReference>
<accession>A0A916UXE0</accession>
<dbReference type="SUPFAM" id="SSF48403">
    <property type="entry name" value="Ankyrin repeat"/>
    <property type="match status" value="1"/>
</dbReference>
<gene>
    <name evidence="4" type="ORF">GCM10011396_43400</name>
</gene>
<dbReference type="Proteomes" id="UP000637423">
    <property type="component" value="Unassembled WGS sequence"/>
</dbReference>
<dbReference type="PANTHER" id="PTHR24198:SF165">
    <property type="entry name" value="ANKYRIN REPEAT-CONTAINING PROTEIN-RELATED"/>
    <property type="match status" value="1"/>
</dbReference>
<evidence type="ECO:0000313" key="4">
    <source>
        <dbReference type="EMBL" id="GGC91439.1"/>
    </source>
</evidence>
<keyword evidence="1" id="KW-0677">Repeat</keyword>
<evidence type="ECO:0000256" key="2">
    <source>
        <dbReference type="ARBA" id="ARBA00023043"/>
    </source>
</evidence>
<dbReference type="SMART" id="SM00248">
    <property type="entry name" value="ANK"/>
    <property type="match status" value="5"/>
</dbReference>
<reference evidence="4" key="1">
    <citation type="journal article" date="2014" name="Int. J. Syst. Evol. Microbiol.">
        <title>Complete genome sequence of Corynebacterium casei LMG S-19264T (=DSM 44701T), isolated from a smear-ripened cheese.</title>
        <authorList>
            <consortium name="US DOE Joint Genome Institute (JGI-PGF)"/>
            <person name="Walter F."/>
            <person name="Albersmeier A."/>
            <person name="Kalinowski J."/>
            <person name="Ruckert C."/>
        </authorList>
    </citation>
    <scope>NUCLEOTIDE SEQUENCE</scope>
    <source>
        <strain evidence="4">CGMCC 1.10998</strain>
    </source>
</reference>
<comment type="caution">
    <text evidence="4">The sequence shown here is derived from an EMBL/GenBank/DDBJ whole genome shotgun (WGS) entry which is preliminary data.</text>
</comment>
<proteinExistence type="predicted"/>
<keyword evidence="5" id="KW-1185">Reference proteome</keyword>
<dbReference type="Pfam" id="PF12796">
    <property type="entry name" value="Ank_2"/>
    <property type="match status" value="1"/>
</dbReference>
<keyword evidence="2 3" id="KW-0040">ANK repeat</keyword>
<dbReference type="Gene3D" id="1.25.40.20">
    <property type="entry name" value="Ankyrin repeat-containing domain"/>
    <property type="match status" value="1"/>
</dbReference>
<feature type="repeat" description="ANK" evidence="3">
    <location>
        <begin position="155"/>
        <end position="187"/>
    </location>
</feature>
<name>A0A916UXE0_9BURK</name>
<dbReference type="PANTHER" id="PTHR24198">
    <property type="entry name" value="ANKYRIN REPEAT AND PROTEIN KINASE DOMAIN-CONTAINING PROTEIN"/>
    <property type="match status" value="1"/>
</dbReference>
<feature type="repeat" description="ANK" evidence="3">
    <location>
        <begin position="125"/>
        <end position="153"/>
    </location>
</feature>
<dbReference type="PRINTS" id="PR01415">
    <property type="entry name" value="ANKYRIN"/>
</dbReference>
<sequence length="250" mass="27051">MSSHPSLKFKLNKVRMPKNYSLLAQALVCRCRSGLRLALIIAFSAICCIATPAATAGAYDDYLVAVKFDDINVLRTLLKRGMDPNTVEKVRGESGMMIALRENSMKVFDALLTADGINIEAKSKNGDTALMIASFMGNLEAVNKLIAADAEINRPGWTPLHYAAAKGDPVIISVLLENYAYIDAASPNRTTPLMMAVRSGKTPAVKLLMEEGADITLKNDVGMTALDFAVDLELKEITGMLRAALKQQAK</sequence>
<dbReference type="PROSITE" id="PS50297">
    <property type="entry name" value="ANK_REP_REGION"/>
    <property type="match status" value="3"/>
</dbReference>
<evidence type="ECO:0000256" key="1">
    <source>
        <dbReference type="ARBA" id="ARBA00022737"/>
    </source>
</evidence>
<dbReference type="InterPro" id="IPR036770">
    <property type="entry name" value="Ankyrin_rpt-contain_sf"/>
</dbReference>
<dbReference type="Pfam" id="PF13637">
    <property type="entry name" value="Ank_4"/>
    <property type="match status" value="1"/>
</dbReference>
<dbReference type="EMBL" id="BMED01000005">
    <property type="protein sequence ID" value="GGC91439.1"/>
    <property type="molecule type" value="Genomic_DNA"/>
</dbReference>
<organism evidence="4 5">
    <name type="scientific">Undibacterium terreum</name>
    <dbReference type="NCBI Taxonomy" id="1224302"/>
    <lineage>
        <taxon>Bacteria</taxon>
        <taxon>Pseudomonadati</taxon>
        <taxon>Pseudomonadota</taxon>
        <taxon>Betaproteobacteria</taxon>
        <taxon>Burkholderiales</taxon>
        <taxon>Oxalobacteraceae</taxon>
        <taxon>Undibacterium</taxon>
    </lineage>
</organism>
<feature type="repeat" description="ANK" evidence="3">
    <location>
        <begin position="188"/>
        <end position="220"/>
    </location>
</feature>